<comment type="caution">
    <text evidence="2">The sequence shown here is derived from an EMBL/GenBank/DDBJ whole genome shotgun (WGS) entry which is preliminary data.</text>
</comment>
<dbReference type="AlphaFoldDB" id="A0ABD2N8T0"/>
<dbReference type="Proteomes" id="UP001516400">
    <property type="component" value="Unassembled WGS sequence"/>
</dbReference>
<gene>
    <name evidence="2" type="ORF">HHI36_019669</name>
</gene>
<organism evidence="2 3">
    <name type="scientific">Cryptolaemus montrouzieri</name>
    <dbReference type="NCBI Taxonomy" id="559131"/>
    <lineage>
        <taxon>Eukaryota</taxon>
        <taxon>Metazoa</taxon>
        <taxon>Ecdysozoa</taxon>
        <taxon>Arthropoda</taxon>
        <taxon>Hexapoda</taxon>
        <taxon>Insecta</taxon>
        <taxon>Pterygota</taxon>
        <taxon>Neoptera</taxon>
        <taxon>Endopterygota</taxon>
        <taxon>Coleoptera</taxon>
        <taxon>Polyphaga</taxon>
        <taxon>Cucujiformia</taxon>
        <taxon>Coccinelloidea</taxon>
        <taxon>Coccinellidae</taxon>
        <taxon>Scymninae</taxon>
        <taxon>Scymnini</taxon>
        <taxon>Cryptolaemus</taxon>
    </lineage>
</organism>
<reference evidence="2 3" key="1">
    <citation type="journal article" date="2021" name="BMC Biol.">
        <title>Horizontally acquired antibacterial genes associated with adaptive radiation of ladybird beetles.</title>
        <authorList>
            <person name="Li H.S."/>
            <person name="Tang X.F."/>
            <person name="Huang Y.H."/>
            <person name="Xu Z.Y."/>
            <person name="Chen M.L."/>
            <person name="Du X.Y."/>
            <person name="Qiu B.Y."/>
            <person name="Chen P.T."/>
            <person name="Zhang W."/>
            <person name="Slipinski A."/>
            <person name="Escalona H.E."/>
            <person name="Waterhouse R.M."/>
            <person name="Zwick A."/>
            <person name="Pang H."/>
        </authorList>
    </citation>
    <scope>NUCLEOTIDE SEQUENCE [LARGE SCALE GENOMIC DNA]</scope>
    <source>
        <strain evidence="2">SYSU2018</strain>
    </source>
</reference>
<dbReference type="EMBL" id="JABFTP020000083">
    <property type="protein sequence ID" value="KAL3274887.1"/>
    <property type="molecule type" value="Genomic_DNA"/>
</dbReference>
<sequence length="122" mass="13233">MSFGFEPTIFQHTRGTNCSDNILINFKNFRGYNSCVVDSGLSDHEAVDIVVDSNQIFQYKTKLPTSESDKAPRERDGARNSVDEDSDDSDLSFSSDDDDSDSGCDPLYPSGASGPSDASCSL</sequence>
<name>A0ABD2N8T0_9CUCU</name>
<evidence type="ECO:0000256" key="1">
    <source>
        <dbReference type="SAM" id="MobiDB-lite"/>
    </source>
</evidence>
<feature type="compositionally biased region" description="Basic and acidic residues" evidence="1">
    <location>
        <begin position="67"/>
        <end position="82"/>
    </location>
</feature>
<feature type="region of interest" description="Disordered" evidence="1">
    <location>
        <begin position="61"/>
        <end position="122"/>
    </location>
</feature>
<proteinExistence type="predicted"/>
<accession>A0ABD2N8T0</accession>
<evidence type="ECO:0000313" key="2">
    <source>
        <dbReference type="EMBL" id="KAL3274887.1"/>
    </source>
</evidence>
<evidence type="ECO:0000313" key="3">
    <source>
        <dbReference type="Proteomes" id="UP001516400"/>
    </source>
</evidence>
<protein>
    <submittedName>
        <fullName evidence="2">Uncharacterized protein</fullName>
    </submittedName>
</protein>
<feature type="compositionally biased region" description="Acidic residues" evidence="1">
    <location>
        <begin position="83"/>
        <end position="102"/>
    </location>
</feature>
<keyword evidence="3" id="KW-1185">Reference proteome</keyword>